<dbReference type="InterPro" id="IPR050832">
    <property type="entry name" value="Bact_Acetyltransf"/>
</dbReference>
<reference evidence="4 5" key="1">
    <citation type="submission" date="2020-10" db="EMBL/GenBank/DDBJ databases">
        <title>Identification of Nocardia species via Next-generation sequencing and recognition of intraspecies genetic diversity.</title>
        <authorList>
            <person name="Li P."/>
            <person name="Li P."/>
            <person name="Lu B."/>
        </authorList>
    </citation>
    <scope>NUCLEOTIDE SEQUENCE [LARGE SCALE GENOMIC DNA]</scope>
    <source>
        <strain evidence="4 5">BJ06-0143</strain>
    </source>
</reference>
<evidence type="ECO:0000256" key="1">
    <source>
        <dbReference type="ARBA" id="ARBA00022679"/>
    </source>
</evidence>
<comment type="caution">
    <text evidence="4">The sequence shown here is derived from an EMBL/GenBank/DDBJ whole genome shotgun (WGS) entry which is preliminary data.</text>
</comment>
<sequence>MGDPGRCRSQPIRAWRVVPAAPEHARGIAECHIESWREAYRSLVPAPLLAAFDIDRRAAAVARHLDPATGETAERTYVASAGEEVIGFVTVTVPGDIDPGYAELDALYVREAWYGTGVADDLVRTALDPAVPCRLWVFADAPRALAFYRRHGWRADGAIKFEEFTALTQLRMSRTRQPERNRSG</sequence>
<dbReference type="Pfam" id="PF00583">
    <property type="entry name" value="Acetyltransf_1"/>
    <property type="match status" value="1"/>
</dbReference>
<gene>
    <name evidence="4" type="ORF">IU449_09385</name>
</gene>
<evidence type="ECO:0000313" key="5">
    <source>
        <dbReference type="Proteomes" id="UP000707731"/>
    </source>
</evidence>
<dbReference type="Gene3D" id="3.40.630.30">
    <property type="match status" value="1"/>
</dbReference>
<organism evidence="4 5">
    <name type="scientific">Nocardia higoensis</name>
    <dbReference type="NCBI Taxonomy" id="228599"/>
    <lineage>
        <taxon>Bacteria</taxon>
        <taxon>Bacillati</taxon>
        <taxon>Actinomycetota</taxon>
        <taxon>Actinomycetes</taxon>
        <taxon>Mycobacteriales</taxon>
        <taxon>Nocardiaceae</taxon>
        <taxon>Nocardia</taxon>
    </lineage>
</organism>
<dbReference type="PANTHER" id="PTHR43877">
    <property type="entry name" value="AMINOALKYLPHOSPHONATE N-ACETYLTRANSFERASE-RELATED-RELATED"/>
    <property type="match status" value="1"/>
</dbReference>
<dbReference type="SUPFAM" id="SSF55729">
    <property type="entry name" value="Acyl-CoA N-acyltransferases (Nat)"/>
    <property type="match status" value="1"/>
</dbReference>
<evidence type="ECO:0000256" key="2">
    <source>
        <dbReference type="ARBA" id="ARBA00023315"/>
    </source>
</evidence>
<dbReference type="CDD" id="cd04301">
    <property type="entry name" value="NAT_SF"/>
    <property type="match status" value="1"/>
</dbReference>
<evidence type="ECO:0000313" key="4">
    <source>
        <dbReference type="EMBL" id="MBF6354754.1"/>
    </source>
</evidence>
<dbReference type="Proteomes" id="UP000707731">
    <property type="component" value="Unassembled WGS sequence"/>
</dbReference>
<proteinExistence type="predicted"/>
<dbReference type="EMBL" id="JADLQN010000001">
    <property type="protein sequence ID" value="MBF6354754.1"/>
    <property type="molecule type" value="Genomic_DNA"/>
</dbReference>
<dbReference type="PROSITE" id="PS51186">
    <property type="entry name" value="GNAT"/>
    <property type="match status" value="1"/>
</dbReference>
<protein>
    <submittedName>
        <fullName evidence="4">GNAT family N-acetyltransferase</fullName>
    </submittedName>
</protein>
<keyword evidence="2" id="KW-0012">Acyltransferase</keyword>
<keyword evidence="1" id="KW-0808">Transferase</keyword>
<dbReference type="PANTHER" id="PTHR43877:SF1">
    <property type="entry name" value="ACETYLTRANSFERASE"/>
    <property type="match status" value="1"/>
</dbReference>
<evidence type="ECO:0000259" key="3">
    <source>
        <dbReference type="PROSITE" id="PS51186"/>
    </source>
</evidence>
<dbReference type="InterPro" id="IPR000182">
    <property type="entry name" value="GNAT_dom"/>
</dbReference>
<accession>A0ABS0D8E9</accession>
<dbReference type="InterPro" id="IPR016181">
    <property type="entry name" value="Acyl_CoA_acyltransferase"/>
</dbReference>
<feature type="domain" description="N-acetyltransferase" evidence="3">
    <location>
        <begin position="38"/>
        <end position="177"/>
    </location>
</feature>
<name>A0ABS0D8E9_9NOCA</name>
<keyword evidence="5" id="KW-1185">Reference proteome</keyword>